<dbReference type="AlphaFoldDB" id="A0A077RC24"/>
<proteinExistence type="predicted"/>
<protein>
    <submittedName>
        <fullName evidence="2">Related to ecm16-deah-box rna helicase</fullName>
    </submittedName>
</protein>
<keyword evidence="2" id="KW-0547">Nucleotide-binding</keyword>
<reference evidence="2" key="1">
    <citation type="journal article" date="2014" name="Genome Biol. Evol.">
        <title>Gene Loss Rather Than Gene Gain Is Associated with a Host Jump from Monocots to Dicots in the Smut Fungus Melanopsichium pennsylvanicum.</title>
        <authorList>
            <person name="Sharma R."/>
            <person name="Mishra B."/>
            <person name="Runge F."/>
            <person name="Thines M."/>
        </authorList>
    </citation>
    <scope>NUCLEOTIDE SEQUENCE</scope>
    <source>
        <strain evidence="2">4</strain>
    </source>
</reference>
<evidence type="ECO:0000313" key="2">
    <source>
        <dbReference type="EMBL" id="CDI56771.1"/>
    </source>
</evidence>
<keyword evidence="2" id="KW-0347">Helicase</keyword>
<dbReference type="GO" id="GO:0004386">
    <property type="term" value="F:helicase activity"/>
    <property type="evidence" value="ECO:0007669"/>
    <property type="project" value="UniProtKB-KW"/>
</dbReference>
<name>A0A077RC24_9BASI</name>
<keyword evidence="2" id="KW-0378">Hydrolase</keyword>
<dbReference type="EMBL" id="HG529698">
    <property type="protein sequence ID" value="CDI56771.1"/>
    <property type="molecule type" value="Genomic_DNA"/>
</dbReference>
<keyword evidence="2" id="KW-0067">ATP-binding</keyword>
<organism evidence="2">
    <name type="scientific">Melanopsichium pennsylvanicum 4</name>
    <dbReference type="NCBI Taxonomy" id="1398559"/>
    <lineage>
        <taxon>Eukaryota</taxon>
        <taxon>Fungi</taxon>
        <taxon>Dikarya</taxon>
        <taxon>Basidiomycota</taxon>
        <taxon>Ustilaginomycotina</taxon>
        <taxon>Ustilaginomycetes</taxon>
        <taxon>Ustilaginales</taxon>
        <taxon>Ustilaginaceae</taxon>
        <taxon>Melanopsichium</taxon>
    </lineage>
</organism>
<accession>A0A077RC24</accession>
<evidence type="ECO:0000256" key="1">
    <source>
        <dbReference type="SAM" id="MobiDB-lite"/>
    </source>
</evidence>
<sequence>MGAFIAFVRAVAVRTLASPSAYSRRSNYVAVSPQSLHTEQQRKELLQASGQDASAPISSKKRKRLDAHIASRLKKVERVSIMQRLAQTSAEVDRTALKAAATLQPVLTL</sequence>
<feature type="region of interest" description="Disordered" evidence="1">
    <location>
        <begin position="40"/>
        <end position="62"/>
    </location>
</feature>